<gene>
    <name evidence="1" type="ORF">FHU35_14545</name>
</gene>
<organism evidence="1 2">
    <name type="scientific">Saccharopolyspora dendranthemae</name>
    <dbReference type="NCBI Taxonomy" id="1181886"/>
    <lineage>
        <taxon>Bacteria</taxon>
        <taxon>Bacillati</taxon>
        <taxon>Actinomycetota</taxon>
        <taxon>Actinomycetes</taxon>
        <taxon>Pseudonocardiales</taxon>
        <taxon>Pseudonocardiaceae</taxon>
        <taxon>Saccharopolyspora</taxon>
    </lineage>
</organism>
<dbReference type="EMBL" id="VIWX01000004">
    <property type="protein sequence ID" value="TWF94258.1"/>
    <property type="molecule type" value="Genomic_DNA"/>
</dbReference>
<dbReference type="AlphaFoldDB" id="A0A561U4G5"/>
<evidence type="ECO:0000313" key="1">
    <source>
        <dbReference type="EMBL" id="TWF94258.1"/>
    </source>
</evidence>
<name>A0A561U4G5_9PSEU</name>
<comment type="caution">
    <text evidence="1">The sequence shown here is derived from an EMBL/GenBank/DDBJ whole genome shotgun (WGS) entry which is preliminary data.</text>
</comment>
<evidence type="ECO:0000313" key="2">
    <source>
        <dbReference type="Proteomes" id="UP000316184"/>
    </source>
</evidence>
<keyword evidence="2" id="KW-1185">Reference proteome</keyword>
<accession>A0A561U4G5</accession>
<dbReference type="Proteomes" id="UP000316184">
    <property type="component" value="Unassembled WGS sequence"/>
</dbReference>
<reference evidence="1 2" key="1">
    <citation type="submission" date="2019-06" db="EMBL/GenBank/DDBJ databases">
        <title>Sequencing the genomes of 1000 actinobacteria strains.</title>
        <authorList>
            <person name="Klenk H.-P."/>
        </authorList>
    </citation>
    <scope>NUCLEOTIDE SEQUENCE [LARGE SCALE GENOMIC DNA]</scope>
    <source>
        <strain evidence="1 2">DSM 46699</strain>
    </source>
</reference>
<proteinExistence type="predicted"/>
<sequence>MTRVARGSRGAVATTAVANLAPAFDRGDGVADGRADRVVYEIDYRDESKLIAVSVGKKLKPLPGIGTE</sequence>
<protein>
    <submittedName>
        <fullName evidence="1">Uncharacterized protein</fullName>
    </submittedName>
</protein>